<evidence type="ECO:0000313" key="1">
    <source>
        <dbReference type="EMBL" id="MBF4764367.1"/>
    </source>
</evidence>
<dbReference type="Gene3D" id="3.40.50.300">
    <property type="entry name" value="P-loop containing nucleotide triphosphate hydrolases"/>
    <property type="match status" value="1"/>
</dbReference>
<proteinExistence type="predicted"/>
<sequence length="802" mass="87373">MLDGNQVDTLVSVHDSVRRAFNALLTTGDVFASLAQLVGFVDENDLAETLFRHARTTLAAERGITFDEAGGPAGSLLPIDLVAVDLPILTSSGEQETLVRYVLNRGERVLRPRTTLHEGPRHLVVAGPMGNGKTTMSKLLAQAYRASLLNGASDLGELATAASEGIEARLKELGLHGLPHHRRWPMRIDLAAFAEDEGQSERTLLRYIADVISRRTVRTVNAAHMDTWMRRWPWFLVLDGLDEVTEPRTRRSIIDRVLELVEDADANNLDLFVVLTTRPVGYTEDIAPTLFERVDLAPLPIDQALAYGKNVARVRLGKDHEAVPRVDRGLERAAASENTRELMVTPLQVLILTIIIEAAGPLPPDRFALFWGYYDTVSKRERVKPGSLKEILDAHLPNITILHERVGYELHVRAQLSDHATATMSSEELRDVIAAVLVDDGHDPDGADADLVEDIRKACLQRLLLIRAHNEGVGFDVRALQELMAGRHLTTGPDDRVEARLRQLAAHPHWRVPWIFAAGRVFAETQPHRRDQIVEIVKAIDDDASWRLGRVSPVGPGLALDLAVDGGARKHPRVRKPLLANALEIFDGPAPKDARATTRLLLRAAGASQEARSMVAAALRKALGGDPGTRLIAEHLQTMIPDTAGELSASDDVRMLASVKSAGVTGRQDAPNPLVWWQGVRESASQVQAAGAVGGAAAAAAVEGAYLLGLASVAGLHAVEEWEAFAGTSAQSSHPELADAHFELDLRGPILIALDDPEAAKLLEGFLLDLRFQDPQAAALLRDWVLAVRTSVAWEQDPDPTT</sequence>
<reference evidence="1" key="1">
    <citation type="submission" date="2020-11" db="EMBL/GenBank/DDBJ databases">
        <title>Nocardioides sp. nov., isolated from Soil of Cynanchum wilfordii Hemsley rhizosphere.</title>
        <authorList>
            <person name="Lee J.-S."/>
            <person name="Suh M.K."/>
            <person name="Kim J.-S."/>
        </authorList>
    </citation>
    <scope>NUCLEOTIDE SEQUENCE</scope>
    <source>
        <strain evidence="1">KCTC 19275</strain>
    </source>
</reference>
<dbReference type="EMBL" id="JADKPN010000009">
    <property type="protein sequence ID" value="MBF4764367.1"/>
    <property type="molecule type" value="Genomic_DNA"/>
</dbReference>
<protein>
    <recommendedName>
        <fullName evidence="3">NACHT domain-containing protein</fullName>
    </recommendedName>
</protein>
<dbReference type="RefSeq" id="WP_194707561.1">
    <property type="nucleotide sequence ID" value="NZ_JADKPN010000009.1"/>
</dbReference>
<dbReference type="Proteomes" id="UP000640489">
    <property type="component" value="Unassembled WGS sequence"/>
</dbReference>
<evidence type="ECO:0008006" key="3">
    <source>
        <dbReference type="Google" id="ProtNLM"/>
    </source>
</evidence>
<comment type="caution">
    <text evidence="1">The sequence shown here is derived from an EMBL/GenBank/DDBJ whole genome shotgun (WGS) entry which is preliminary data.</text>
</comment>
<keyword evidence="2" id="KW-1185">Reference proteome</keyword>
<dbReference type="InterPro" id="IPR027417">
    <property type="entry name" value="P-loop_NTPase"/>
</dbReference>
<accession>A0A930YEZ9</accession>
<evidence type="ECO:0000313" key="2">
    <source>
        <dbReference type="Proteomes" id="UP000640489"/>
    </source>
</evidence>
<gene>
    <name evidence="1" type="ORF">ISU07_14635</name>
</gene>
<dbReference type="AlphaFoldDB" id="A0A930YEZ9"/>
<name>A0A930YEZ9_9ACTN</name>
<organism evidence="1 2">
    <name type="scientific">Nocardioides islandensis</name>
    <dbReference type="NCBI Taxonomy" id="433663"/>
    <lineage>
        <taxon>Bacteria</taxon>
        <taxon>Bacillati</taxon>
        <taxon>Actinomycetota</taxon>
        <taxon>Actinomycetes</taxon>
        <taxon>Propionibacteriales</taxon>
        <taxon>Nocardioidaceae</taxon>
        <taxon>Nocardioides</taxon>
    </lineage>
</organism>
<dbReference type="SUPFAM" id="SSF52540">
    <property type="entry name" value="P-loop containing nucleoside triphosphate hydrolases"/>
    <property type="match status" value="1"/>
</dbReference>